<dbReference type="InterPro" id="IPR038019">
    <property type="entry name" value="PRib_AMP_CycHydrolase_sf"/>
</dbReference>
<feature type="binding site" evidence="14">
    <location>
        <position position="91"/>
    </location>
    <ligand>
        <name>Zn(2+)</name>
        <dbReference type="ChEBI" id="CHEBI:29105"/>
        <note>ligand shared between dimeric partners</note>
    </ligand>
</feature>
<dbReference type="FunFam" id="3.10.20.810:FF:000001">
    <property type="entry name" value="Histidine biosynthesis bifunctional protein HisIE"/>
    <property type="match status" value="1"/>
</dbReference>
<dbReference type="UniPathway" id="UPA00031">
    <property type="reaction ID" value="UER00008"/>
</dbReference>
<evidence type="ECO:0000256" key="3">
    <source>
        <dbReference type="ARBA" id="ARBA00005169"/>
    </source>
</evidence>
<evidence type="ECO:0000256" key="7">
    <source>
        <dbReference type="ARBA" id="ARBA00022490"/>
    </source>
</evidence>
<comment type="catalytic activity">
    <reaction evidence="2">
        <text>1-(5-phospho-beta-D-ribosyl)-ATP + H2O = 1-(5-phospho-beta-D-ribosyl)-5'-AMP + diphosphate + H(+)</text>
        <dbReference type="Rhea" id="RHEA:22828"/>
        <dbReference type="ChEBI" id="CHEBI:15377"/>
        <dbReference type="ChEBI" id="CHEBI:15378"/>
        <dbReference type="ChEBI" id="CHEBI:33019"/>
        <dbReference type="ChEBI" id="CHEBI:59457"/>
        <dbReference type="ChEBI" id="CHEBI:73183"/>
        <dbReference type="EC" id="3.6.1.31"/>
    </reaction>
</comment>
<evidence type="ECO:0000256" key="9">
    <source>
        <dbReference type="ARBA" id="ARBA00022723"/>
    </source>
</evidence>
<comment type="cofactor">
    <cofactor evidence="14">
        <name>Mg(2+)</name>
        <dbReference type="ChEBI" id="CHEBI:18420"/>
    </cofactor>
    <text evidence="14">Binds 1 Mg(2+) ion per subunit.</text>
</comment>
<comment type="cofactor">
    <cofactor evidence="14">
        <name>Zn(2+)</name>
        <dbReference type="ChEBI" id="CHEBI:29105"/>
    </cofactor>
    <text evidence="14">Binds 1 zinc ion per subunit.</text>
</comment>
<keyword evidence="10 14" id="KW-0378">Hydrolase</keyword>
<name>A0A3G6J120_9CORY</name>
<proteinExistence type="inferred from homology"/>
<evidence type="ECO:0000256" key="13">
    <source>
        <dbReference type="ARBA" id="ARBA00023102"/>
    </source>
</evidence>
<feature type="binding site" evidence="14">
    <location>
        <position position="107"/>
    </location>
    <ligand>
        <name>Zn(2+)</name>
        <dbReference type="ChEBI" id="CHEBI:29105"/>
        <note>ligand shared between dimeric partners</note>
    </ligand>
</feature>
<dbReference type="InterPro" id="IPR002496">
    <property type="entry name" value="PRib_AMP_CycHydrolase_dom"/>
</dbReference>
<dbReference type="PANTHER" id="PTHR42945:SF11">
    <property type="entry name" value="PHOSPHORIBOSYL-AMP CYCLOHYDROLASE"/>
    <property type="match status" value="1"/>
</dbReference>
<dbReference type="KEGG" id="cgk:CGERO_07125"/>
<evidence type="ECO:0000313" key="17">
    <source>
        <dbReference type="Proteomes" id="UP000271587"/>
    </source>
</evidence>
<feature type="binding site" evidence="14">
    <location>
        <position position="114"/>
    </location>
    <ligand>
        <name>Zn(2+)</name>
        <dbReference type="ChEBI" id="CHEBI:29105"/>
        <note>ligand shared between dimeric partners</note>
    </ligand>
</feature>
<feature type="binding site" evidence="14">
    <location>
        <position position="94"/>
    </location>
    <ligand>
        <name>Mg(2+)</name>
        <dbReference type="ChEBI" id="CHEBI:18420"/>
    </ligand>
</feature>
<evidence type="ECO:0000313" key="16">
    <source>
        <dbReference type="EMBL" id="AZA11725.1"/>
    </source>
</evidence>
<evidence type="ECO:0000256" key="4">
    <source>
        <dbReference type="ARBA" id="ARBA00005204"/>
    </source>
</evidence>
<evidence type="ECO:0000256" key="2">
    <source>
        <dbReference type="ARBA" id="ARBA00001460"/>
    </source>
</evidence>
<dbReference type="Pfam" id="PF01502">
    <property type="entry name" value="PRA-CH"/>
    <property type="match status" value="1"/>
</dbReference>
<keyword evidence="8 14" id="KW-0028">Amino-acid biosynthesis</keyword>
<dbReference type="GO" id="GO:0000287">
    <property type="term" value="F:magnesium ion binding"/>
    <property type="evidence" value="ECO:0007669"/>
    <property type="project" value="UniProtKB-UniRule"/>
</dbReference>
<dbReference type="PANTHER" id="PTHR42945">
    <property type="entry name" value="HISTIDINE BIOSYNTHESIS BIFUNCTIONAL PROTEIN"/>
    <property type="match status" value="1"/>
</dbReference>
<dbReference type="EMBL" id="CP033897">
    <property type="protein sequence ID" value="AZA11725.1"/>
    <property type="molecule type" value="Genomic_DNA"/>
</dbReference>
<protein>
    <recommendedName>
        <fullName evidence="14">Phosphoribosyl-AMP cyclohydrolase</fullName>
        <shortName evidence="14">PRA-CH</shortName>
        <ecNumber evidence="14">3.5.4.19</ecNumber>
    </recommendedName>
</protein>
<dbReference type="AlphaFoldDB" id="A0A3G6J120"/>
<evidence type="ECO:0000256" key="11">
    <source>
        <dbReference type="ARBA" id="ARBA00022833"/>
    </source>
</evidence>
<dbReference type="EC" id="3.5.4.19" evidence="14"/>
<comment type="similarity">
    <text evidence="14">Belongs to the PRA-CH family.</text>
</comment>
<sequence length="124" mass="13926" precursor="true">MSESQPQRPEDAELAPEILHRVRFNDQGLVPAVVQSLDGEVLMMAWMDEHALAYTLATRKGTYFSRSRNQYWVKGETSGHTQFVHEVRLDCDGDTVLLKITQIGAACHTGTRTCFDSDLILGDE</sequence>
<dbReference type="GO" id="GO:0004635">
    <property type="term" value="F:phosphoribosyl-AMP cyclohydrolase activity"/>
    <property type="evidence" value="ECO:0007669"/>
    <property type="project" value="UniProtKB-UniRule"/>
</dbReference>
<dbReference type="SUPFAM" id="SSF141734">
    <property type="entry name" value="HisI-like"/>
    <property type="match status" value="1"/>
</dbReference>
<evidence type="ECO:0000256" key="5">
    <source>
        <dbReference type="ARBA" id="ARBA00007731"/>
    </source>
</evidence>
<gene>
    <name evidence="14" type="primary">hisI</name>
    <name evidence="16" type="ORF">CGERO_07125</name>
</gene>
<evidence type="ECO:0000259" key="15">
    <source>
        <dbReference type="Pfam" id="PF01502"/>
    </source>
</evidence>
<comment type="pathway">
    <text evidence="3 14">Amino-acid biosynthesis; L-histidine biosynthesis; L-histidine from 5-phospho-alpha-D-ribose 1-diphosphate: step 3/9.</text>
</comment>
<dbReference type="GO" id="GO:0005737">
    <property type="term" value="C:cytoplasm"/>
    <property type="evidence" value="ECO:0007669"/>
    <property type="project" value="UniProtKB-SubCell"/>
</dbReference>
<keyword evidence="17" id="KW-1185">Reference proteome</keyword>
<reference evidence="16 17" key="1">
    <citation type="submission" date="2018-11" db="EMBL/GenBank/DDBJ databases">
        <authorList>
            <person name="Kleinhagauer T."/>
            <person name="Glaeser S.P."/>
            <person name="Spergser J."/>
            <person name="Ruckert C."/>
            <person name="Kaempfer P."/>
            <person name="Busse H.-J."/>
        </authorList>
    </citation>
    <scope>NUCLEOTIDE SEQUENCE [LARGE SCALE GENOMIC DNA]</scope>
    <source>
        <strain evidence="16 17">W8</strain>
    </source>
</reference>
<keyword evidence="7 14" id="KW-0963">Cytoplasm</keyword>
<dbReference type="OrthoDB" id="9795769at2"/>
<keyword evidence="11 14" id="KW-0862">Zinc</keyword>
<evidence type="ECO:0000256" key="10">
    <source>
        <dbReference type="ARBA" id="ARBA00022801"/>
    </source>
</evidence>
<keyword evidence="9 14" id="KW-0479">Metal-binding</keyword>
<dbReference type="RefSeq" id="WP_123934544.1">
    <property type="nucleotide sequence ID" value="NZ_CP033897.1"/>
</dbReference>
<comment type="similarity">
    <text evidence="6">In the N-terminal section; belongs to the PRA-CH family.</text>
</comment>
<evidence type="ECO:0000256" key="8">
    <source>
        <dbReference type="ARBA" id="ARBA00022605"/>
    </source>
</evidence>
<feature type="domain" description="Phosphoribosyl-AMP cyclohydrolase" evidence="15">
    <location>
        <begin position="43"/>
        <end position="115"/>
    </location>
</feature>
<evidence type="ECO:0000256" key="6">
    <source>
        <dbReference type="ARBA" id="ARBA00008299"/>
    </source>
</evidence>
<keyword evidence="13 14" id="KW-0368">Histidine biosynthesis</keyword>
<evidence type="ECO:0000256" key="14">
    <source>
        <dbReference type="HAMAP-Rule" id="MF_01021"/>
    </source>
</evidence>
<dbReference type="GO" id="GO:0000105">
    <property type="term" value="P:L-histidine biosynthetic process"/>
    <property type="evidence" value="ECO:0007669"/>
    <property type="project" value="UniProtKB-UniRule"/>
</dbReference>
<feature type="binding site" evidence="14">
    <location>
        <position position="92"/>
    </location>
    <ligand>
        <name>Mg(2+)</name>
        <dbReference type="ChEBI" id="CHEBI:18420"/>
    </ligand>
</feature>
<dbReference type="NCBIfam" id="NF000768">
    <property type="entry name" value="PRK00051.1"/>
    <property type="match status" value="1"/>
</dbReference>
<feature type="binding site" evidence="14">
    <location>
        <position position="90"/>
    </location>
    <ligand>
        <name>Mg(2+)</name>
        <dbReference type="ChEBI" id="CHEBI:18420"/>
    </ligand>
</feature>
<dbReference type="InterPro" id="IPR026660">
    <property type="entry name" value="PRA-CH"/>
</dbReference>
<keyword evidence="12 14" id="KW-0460">Magnesium</keyword>
<comment type="function">
    <text evidence="14">Catalyzes the hydrolysis of the adenine ring of phosphoribosyl-AMP.</text>
</comment>
<comment type="pathway">
    <text evidence="4">Amino-acid biosynthesis; L-histidine biosynthesis; L-histidine from 5-phospho-alpha-D-ribose 1-diphosphate: step 2/9.</text>
</comment>
<comment type="catalytic activity">
    <reaction evidence="1 14">
        <text>1-(5-phospho-beta-D-ribosyl)-5'-AMP + H2O = 1-(5-phospho-beta-D-ribosyl)-5-[(5-phospho-beta-D-ribosylamino)methylideneamino]imidazole-4-carboxamide</text>
        <dbReference type="Rhea" id="RHEA:20049"/>
        <dbReference type="ChEBI" id="CHEBI:15377"/>
        <dbReference type="ChEBI" id="CHEBI:58435"/>
        <dbReference type="ChEBI" id="CHEBI:59457"/>
        <dbReference type="EC" id="3.5.4.19"/>
    </reaction>
</comment>
<dbReference type="HAMAP" id="MF_01021">
    <property type="entry name" value="HisI"/>
    <property type="match status" value="1"/>
</dbReference>
<dbReference type="GO" id="GO:0004636">
    <property type="term" value="F:phosphoribosyl-ATP diphosphatase activity"/>
    <property type="evidence" value="ECO:0007669"/>
    <property type="project" value="UniProtKB-EC"/>
</dbReference>
<evidence type="ECO:0000256" key="1">
    <source>
        <dbReference type="ARBA" id="ARBA00000024"/>
    </source>
</evidence>
<dbReference type="Gene3D" id="3.10.20.810">
    <property type="entry name" value="Phosphoribosyl-AMP cyclohydrolase"/>
    <property type="match status" value="1"/>
</dbReference>
<dbReference type="GO" id="GO:0008270">
    <property type="term" value="F:zinc ion binding"/>
    <property type="evidence" value="ECO:0007669"/>
    <property type="project" value="UniProtKB-UniRule"/>
</dbReference>
<comment type="similarity">
    <text evidence="5">In the C-terminal section; belongs to the PRA-PH family.</text>
</comment>
<evidence type="ECO:0000256" key="12">
    <source>
        <dbReference type="ARBA" id="ARBA00022842"/>
    </source>
</evidence>
<comment type="subcellular location">
    <subcellularLocation>
        <location evidence="14">Cytoplasm</location>
    </subcellularLocation>
</comment>
<accession>A0A3G6J120</accession>
<dbReference type="Proteomes" id="UP000271587">
    <property type="component" value="Chromosome"/>
</dbReference>
<organism evidence="16 17">
    <name type="scientific">Corynebacterium gerontici</name>
    <dbReference type="NCBI Taxonomy" id="2079234"/>
    <lineage>
        <taxon>Bacteria</taxon>
        <taxon>Bacillati</taxon>
        <taxon>Actinomycetota</taxon>
        <taxon>Actinomycetes</taxon>
        <taxon>Mycobacteriales</taxon>
        <taxon>Corynebacteriaceae</taxon>
        <taxon>Corynebacterium</taxon>
    </lineage>
</organism>
<comment type="subunit">
    <text evidence="14">Homodimer.</text>
</comment>